<dbReference type="InterPro" id="IPR044730">
    <property type="entry name" value="RNase_H-like_dom_plant"/>
</dbReference>
<accession>A0A8J6CSC6</accession>
<reference evidence="2 3" key="1">
    <citation type="journal article" date="2021" name="bioRxiv">
        <title>The Gossypium anomalum genome as a resource for cotton improvement and evolutionary analysis of hybrid incompatibility.</title>
        <authorList>
            <person name="Grover C.E."/>
            <person name="Yuan D."/>
            <person name="Arick M.A."/>
            <person name="Miller E.R."/>
            <person name="Hu G."/>
            <person name="Peterson D.G."/>
            <person name="Wendel J.F."/>
            <person name="Udall J.A."/>
        </authorList>
    </citation>
    <scope>NUCLEOTIDE SEQUENCE [LARGE SCALE GENOMIC DNA]</scope>
    <source>
        <strain evidence="2">JFW-Udall</strain>
        <tissue evidence="2">Leaf</tissue>
    </source>
</reference>
<dbReference type="EMBL" id="JAHUZN010000010">
    <property type="protein sequence ID" value="KAG8480635.1"/>
    <property type="molecule type" value="Genomic_DNA"/>
</dbReference>
<proteinExistence type="predicted"/>
<dbReference type="InterPro" id="IPR053151">
    <property type="entry name" value="RNase_H-like"/>
</dbReference>
<dbReference type="Proteomes" id="UP000701853">
    <property type="component" value="Chromosome 10"/>
</dbReference>
<dbReference type="PANTHER" id="PTHR47723">
    <property type="entry name" value="OS05G0353850 PROTEIN"/>
    <property type="match status" value="1"/>
</dbReference>
<dbReference type="InterPro" id="IPR012337">
    <property type="entry name" value="RNaseH-like_sf"/>
</dbReference>
<keyword evidence="3" id="KW-1185">Reference proteome</keyword>
<evidence type="ECO:0000313" key="3">
    <source>
        <dbReference type="Proteomes" id="UP000701853"/>
    </source>
</evidence>
<evidence type="ECO:0000259" key="1">
    <source>
        <dbReference type="Pfam" id="PF13456"/>
    </source>
</evidence>
<feature type="domain" description="RNase H type-1" evidence="1">
    <location>
        <begin position="17"/>
        <end position="76"/>
    </location>
</feature>
<dbReference type="PANTHER" id="PTHR47723:SF19">
    <property type="entry name" value="POLYNUCLEOTIDYL TRANSFERASE, RIBONUCLEASE H-LIKE SUPERFAMILY PROTEIN"/>
    <property type="match status" value="1"/>
</dbReference>
<dbReference type="GO" id="GO:0003676">
    <property type="term" value="F:nucleic acid binding"/>
    <property type="evidence" value="ECO:0007669"/>
    <property type="project" value="InterPro"/>
</dbReference>
<dbReference type="AlphaFoldDB" id="A0A8J6CSC6"/>
<dbReference type="CDD" id="cd06222">
    <property type="entry name" value="RNase_H_like"/>
    <property type="match status" value="1"/>
</dbReference>
<gene>
    <name evidence="2" type="ORF">CXB51_025245</name>
</gene>
<dbReference type="Pfam" id="PF13456">
    <property type="entry name" value="RVT_3"/>
    <property type="match status" value="1"/>
</dbReference>
<dbReference type="InterPro" id="IPR036397">
    <property type="entry name" value="RNaseH_sf"/>
</dbReference>
<sequence length="81" mass="8784">MDNNWESLISDGLVGLGDDFAAAGGFVCDHNGGWIIGFCRYLGNCTVVEAELWGILDGLNLLLDRSFEKVLIQTDSVTGQF</sequence>
<name>A0A8J6CSC6_9ROSI</name>
<protein>
    <recommendedName>
        <fullName evidence="1">RNase H type-1 domain-containing protein</fullName>
    </recommendedName>
</protein>
<evidence type="ECO:0000313" key="2">
    <source>
        <dbReference type="EMBL" id="KAG8480635.1"/>
    </source>
</evidence>
<dbReference type="InterPro" id="IPR002156">
    <property type="entry name" value="RNaseH_domain"/>
</dbReference>
<organism evidence="2 3">
    <name type="scientific">Gossypium anomalum</name>
    <dbReference type="NCBI Taxonomy" id="47600"/>
    <lineage>
        <taxon>Eukaryota</taxon>
        <taxon>Viridiplantae</taxon>
        <taxon>Streptophyta</taxon>
        <taxon>Embryophyta</taxon>
        <taxon>Tracheophyta</taxon>
        <taxon>Spermatophyta</taxon>
        <taxon>Magnoliopsida</taxon>
        <taxon>eudicotyledons</taxon>
        <taxon>Gunneridae</taxon>
        <taxon>Pentapetalae</taxon>
        <taxon>rosids</taxon>
        <taxon>malvids</taxon>
        <taxon>Malvales</taxon>
        <taxon>Malvaceae</taxon>
        <taxon>Malvoideae</taxon>
        <taxon>Gossypium</taxon>
    </lineage>
</organism>
<dbReference type="Gene3D" id="3.30.420.10">
    <property type="entry name" value="Ribonuclease H-like superfamily/Ribonuclease H"/>
    <property type="match status" value="1"/>
</dbReference>
<comment type="caution">
    <text evidence="2">The sequence shown here is derived from an EMBL/GenBank/DDBJ whole genome shotgun (WGS) entry which is preliminary data.</text>
</comment>
<dbReference type="SUPFAM" id="SSF53098">
    <property type="entry name" value="Ribonuclease H-like"/>
    <property type="match status" value="1"/>
</dbReference>
<dbReference type="GO" id="GO:0004523">
    <property type="term" value="F:RNA-DNA hybrid ribonuclease activity"/>
    <property type="evidence" value="ECO:0007669"/>
    <property type="project" value="InterPro"/>
</dbReference>